<protein>
    <submittedName>
        <fullName evidence="7">Nitroreductase</fullName>
    </submittedName>
</protein>
<dbReference type="PANTHER" id="PTHR43673:SF2">
    <property type="entry name" value="NITROREDUCTASE"/>
    <property type="match status" value="1"/>
</dbReference>
<dbReference type="InterPro" id="IPR000415">
    <property type="entry name" value="Nitroreductase-like"/>
</dbReference>
<gene>
    <name evidence="7" type="ORF">F8154_12845</name>
</gene>
<dbReference type="SUPFAM" id="SSF55469">
    <property type="entry name" value="FMN-dependent nitroreductase-like"/>
    <property type="match status" value="1"/>
</dbReference>
<comment type="cofactor">
    <cofactor evidence="1">
        <name>FMN</name>
        <dbReference type="ChEBI" id="CHEBI:58210"/>
    </cofactor>
</comment>
<keyword evidence="3" id="KW-0285">Flavoprotein</keyword>
<evidence type="ECO:0000256" key="5">
    <source>
        <dbReference type="ARBA" id="ARBA00023002"/>
    </source>
</evidence>
<keyword evidence="5" id="KW-0560">Oxidoreductase</keyword>
<evidence type="ECO:0000313" key="8">
    <source>
        <dbReference type="Proteomes" id="UP000432715"/>
    </source>
</evidence>
<dbReference type="Pfam" id="PF14512">
    <property type="entry name" value="TM1586_NiRdase"/>
    <property type="match status" value="1"/>
</dbReference>
<evidence type="ECO:0000259" key="6">
    <source>
        <dbReference type="Pfam" id="PF14512"/>
    </source>
</evidence>
<keyword evidence="8" id="KW-1185">Reference proteome</keyword>
<evidence type="ECO:0000256" key="4">
    <source>
        <dbReference type="ARBA" id="ARBA00022643"/>
    </source>
</evidence>
<dbReference type="AlphaFoldDB" id="A0A6I0F5S3"/>
<evidence type="ECO:0000256" key="2">
    <source>
        <dbReference type="ARBA" id="ARBA00007118"/>
    </source>
</evidence>
<feature type="domain" description="Putative nitroreductase TM1586" evidence="6">
    <location>
        <begin position="10"/>
        <end position="252"/>
    </location>
</feature>
<dbReference type="Proteomes" id="UP000432715">
    <property type="component" value="Unassembled WGS sequence"/>
</dbReference>
<evidence type="ECO:0000256" key="1">
    <source>
        <dbReference type="ARBA" id="ARBA00001917"/>
    </source>
</evidence>
<dbReference type="InterPro" id="IPR029478">
    <property type="entry name" value="TM1586_NiRdase"/>
</dbReference>
<dbReference type="Gene3D" id="3.40.109.30">
    <property type="entry name" value="putative nitroreductase (tm1586), domain 2"/>
    <property type="match status" value="1"/>
</dbReference>
<name>A0A6I0F5S3_9FIRM</name>
<evidence type="ECO:0000313" key="7">
    <source>
        <dbReference type="EMBL" id="KAB3531325.1"/>
    </source>
</evidence>
<dbReference type="GO" id="GO:0016491">
    <property type="term" value="F:oxidoreductase activity"/>
    <property type="evidence" value="ECO:0007669"/>
    <property type="project" value="UniProtKB-KW"/>
</dbReference>
<comment type="caution">
    <text evidence="7">The sequence shown here is derived from an EMBL/GenBank/DDBJ whole genome shotgun (WGS) entry which is preliminary data.</text>
</comment>
<dbReference type="PANTHER" id="PTHR43673">
    <property type="entry name" value="NAD(P)H NITROREDUCTASE YDGI-RELATED"/>
    <property type="match status" value="1"/>
</dbReference>
<dbReference type="EMBL" id="WBZC01000057">
    <property type="protein sequence ID" value="KAB3531325.1"/>
    <property type="molecule type" value="Genomic_DNA"/>
</dbReference>
<comment type="similarity">
    <text evidence="2">Belongs to the nitroreductase family.</text>
</comment>
<accession>A0A6I0F5S3</accession>
<dbReference type="Gene3D" id="3.40.109.10">
    <property type="entry name" value="NADH Oxidase"/>
    <property type="match status" value="1"/>
</dbReference>
<reference evidence="7 8" key="1">
    <citation type="submission" date="2019-10" db="EMBL/GenBank/DDBJ databases">
        <title>Alkaliphilus serpentinus sp. nov. and Alkaliphilus pronyensis sp. nov., two novel anaerobic alkaliphilic species isolated from the serpentinized-hosted hydrothermal field of the Prony Bay (New Caledonia).</title>
        <authorList>
            <person name="Postec A."/>
        </authorList>
    </citation>
    <scope>NUCLEOTIDE SEQUENCE [LARGE SCALE GENOMIC DNA]</scope>
    <source>
        <strain evidence="7 8">LacV</strain>
    </source>
</reference>
<dbReference type="OrthoDB" id="9814075at2"/>
<proteinExistence type="inferred from homology"/>
<keyword evidence="4" id="KW-0288">FMN</keyword>
<organism evidence="7 8">
    <name type="scientific">Alkaliphilus pronyensis</name>
    <dbReference type="NCBI Taxonomy" id="1482732"/>
    <lineage>
        <taxon>Bacteria</taxon>
        <taxon>Bacillati</taxon>
        <taxon>Bacillota</taxon>
        <taxon>Clostridia</taxon>
        <taxon>Peptostreptococcales</taxon>
        <taxon>Natronincolaceae</taxon>
        <taxon>Alkaliphilus</taxon>
    </lineage>
</organism>
<evidence type="ECO:0000256" key="3">
    <source>
        <dbReference type="ARBA" id="ARBA00022630"/>
    </source>
</evidence>
<sequence length="285" mass="32487">MGYKFFDKPITEIIKNRISVRTYENQQLNVETVSKLMKYCNEVEGPFDVKVRFKLIDDLHAIEKLGDKVGTYGVIKGAKGYIAAAVENKDYNLEQLGYTLEKIILYATSLGLGTCWLGGTFKRSGFEKIIQLKENEILPIVTPIGFPSSKKRTIDSFMRFAAGSNNRKEWSEVFFHENFNTPLKKEAAEQYYVALEMVRVAPSASNKQPWRVLKTDDGCHFYISHTLGYGKALGFDIQRIDIGIAMCHFEMTMKELGETGSWALVPQNKKLSSEMNYVVSWLRGR</sequence>